<gene>
    <name evidence="1" type="ORF">JR316_0007975</name>
</gene>
<proteinExistence type="predicted"/>
<accession>A0ACB8GV78</accession>
<keyword evidence="2" id="KW-1185">Reference proteome</keyword>
<dbReference type="EMBL" id="JAFIQS020000007">
    <property type="protein sequence ID" value="KAH9479385.1"/>
    <property type="molecule type" value="Genomic_DNA"/>
</dbReference>
<comment type="caution">
    <text evidence="1">The sequence shown here is derived from an EMBL/GenBank/DDBJ whole genome shotgun (WGS) entry which is preliminary data.</text>
</comment>
<reference evidence="1" key="1">
    <citation type="submission" date="2021-10" db="EMBL/GenBank/DDBJ databases">
        <title>Psilocybe cubensis genome.</title>
        <authorList>
            <person name="Mckernan K.J."/>
            <person name="Crawford S."/>
            <person name="Trippe A."/>
            <person name="Kane L.T."/>
            <person name="Mclaughlin S."/>
        </authorList>
    </citation>
    <scope>NUCLEOTIDE SEQUENCE</scope>
    <source>
        <strain evidence="1">MGC-MH-2018</strain>
    </source>
</reference>
<organism evidence="1 2">
    <name type="scientific">Psilocybe cubensis</name>
    <name type="common">Psychedelic mushroom</name>
    <name type="synonym">Stropharia cubensis</name>
    <dbReference type="NCBI Taxonomy" id="181762"/>
    <lineage>
        <taxon>Eukaryota</taxon>
        <taxon>Fungi</taxon>
        <taxon>Dikarya</taxon>
        <taxon>Basidiomycota</taxon>
        <taxon>Agaricomycotina</taxon>
        <taxon>Agaricomycetes</taxon>
        <taxon>Agaricomycetidae</taxon>
        <taxon>Agaricales</taxon>
        <taxon>Agaricineae</taxon>
        <taxon>Strophariaceae</taxon>
        <taxon>Psilocybe</taxon>
    </lineage>
</organism>
<dbReference type="Proteomes" id="UP000664032">
    <property type="component" value="Unassembled WGS sequence"/>
</dbReference>
<sequence>MPKLTPRLESIRLTVMRKSIDPALEPGCELPLEFLSSADYLRRIELTRFIINWESLVSQNLTHVKIHDVPPSARPTVTILWKALQKMPLLELLELSNVLTDGDTDTLLFSDVSSIHLPHLRILSLVATTPQVSNILRYLSFPQTAHIHIDCKGTHTTKFDFSDITSWASTFLAAPKKARGPMIRTFEVRSSYPTPGLRFRAFSEVLSDSDFTKSGLDPIFNLTLTSGFITDISVAEIDKMLVDVFIAMPLHGTVALRLDQNYHSMSSSALTNTFGTLNQLRSVTASGIVTEFLVKALGDILPNRRSTRSHHAQATFPALRSVSLCNVDLEFEVPLKSLEDALKARKKRGVEVRELKLEMCSRITQVDVSGLQRIVPAVKWDENELGFTDEEEEEDYYYDEYAYEFDIYDSDGTVCGDDQKSFLEVDGYPWCSWASIMTDLASTSVSPFVSVTLSSTSDQNSTDNAVQAIDREIRELKTRRNDLIPIAKLPPEVLSRVFHIVRQDSRFTQWVKLSFVCRRWRGVALDTPSFWDSPPLLSPHWTEECLSRSKMSNLTLNFPYHKPASNQRIASLSKILRQHSSRIREINFALTHGSCEIGNILSLLPKSLPCLESFSLEVNLLTRAYHPQYNPLVPLQVPDDSLHEMERIRSLKMIGVGFNWKAHLPNTLTELKLSDIPHSCLPTLTQFWNAMKNMPLLHSLSLKDAFPEHPGGTLLTEKINFHHLQNLSISASSMKQIEMFLAGVSFPPTIVLNIACCEQANLLNLSTHHELFSTMAYVVEGNTRPLQLDVTLPLLSTGRFGLKIDVYSDSVLELHKLEFHREPLEYPVLSFSTGGNSNWSLLDDYDQALTELFNALPLEETIQLRIRDSTRTDPLSPQTILQTFGCLPRLEALALRPTPNYLSALKTTLPVIPSEPQRPSSAISFPSLHSITVVDTDFDLNKYDMDTSISTKRLLDCLTWRCENDAKLQNVRFRLCTRLSKKVINTVSVVVGNVDWDEAEKGFVNEEQETDEEVSSTPCYDDYDDYTFYHDSE</sequence>
<evidence type="ECO:0000313" key="1">
    <source>
        <dbReference type="EMBL" id="KAH9479385.1"/>
    </source>
</evidence>
<evidence type="ECO:0000313" key="2">
    <source>
        <dbReference type="Proteomes" id="UP000664032"/>
    </source>
</evidence>
<protein>
    <submittedName>
        <fullName evidence="1">Uncharacterized protein</fullName>
    </submittedName>
</protein>
<name>A0ACB8GV78_PSICU</name>